<evidence type="ECO:0000313" key="2">
    <source>
        <dbReference type="EMBL" id="WMY75418.1"/>
    </source>
</evidence>
<dbReference type="RefSeq" id="WP_309877832.1">
    <property type="nucleotide sequence ID" value="NZ_CP133838.1"/>
</dbReference>
<accession>A0ABY9SDK6</accession>
<feature type="domain" description="Minor tail T" evidence="1">
    <location>
        <begin position="20"/>
        <end position="97"/>
    </location>
</feature>
<dbReference type="NCBIfam" id="TIGR01715">
    <property type="entry name" value="phage_lam_T"/>
    <property type="match status" value="1"/>
</dbReference>
<name>A0ABY9SDK6_9ENTR</name>
<reference evidence="2 3" key="1">
    <citation type="submission" date="2023-09" db="EMBL/GenBank/DDBJ databases">
        <title>Buttiauxella selenatireducens sp. nov., isolated from the rhizosphere of Cardamine hupingshanesis.</title>
        <authorList>
            <person name="Zhang S."/>
            <person name="Xu Z."/>
            <person name="Wang H."/>
            <person name="Guo Y."/>
        </authorList>
    </citation>
    <scope>NUCLEOTIDE SEQUENCE [LARGE SCALE GENOMIC DNA]</scope>
    <source>
        <strain evidence="2 3">R73</strain>
    </source>
</reference>
<organism evidence="2 3">
    <name type="scientific">Buttiauxella selenatireducens</name>
    <dbReference type="NCBI Taxonomy" id="3073902"/>
    <lineage>
        <taxon>Bacteria</taxon>
        <taxon>Pseudomonadati</taxon>
        <taxon>Pseudomonadota</taxon>
        <taxon>Gammaproteobacteria</taxon>
        <taxon>Enterobacterales</taxon>
        <taxon>Enterobacteriaceae</taxon>
        <taxon>Buttiauxella</taxon>
    </lineage>
</organism>
<dbReference type="Pfam" id="PF06223">
    <property type="entry name" value="Phage_tail_T"/>
    <property type="match status" value="1"/>
</dbReference>
<sequence length="104" mass="11832">MKLAREFNRPDWRNMLAGMSSSEFAEWGNFYSHQYFQTDQLDTHFSRLSHLVVSMLCKDIDVTPRDFSLLDLPVDMQAPGEMDDDTMMSLAESLGGMRYGPGSG</sequence>
<gene>
    <name evidence="2" type="ORF">RHD99_05520</name>
</gene>
<dbReference type="Proteomes" id="UP001246690">
    <property type="component" value="Chromosome"/>
</dbReference>
<proteinExistence type="predicted"/>
<dbReference type="EMBL" id="CP133838">
    <property type="protein sequence ID" value="WMY75418.1"/>
    <property type="molecule type" value="Genomic_DNA"/>
</dbReference>
<evidence type="ECO:0000259" key="1">
    <source>
        <dbReference type="Pfam" id="PF06223"/>
    </source>
</evidence>
<dbReference type="InterPro" id="IPR009350">
    <property type="entry name" value="Phage_tail_T"/>
</dbReference>
<keyword evidence="3" id="KW-1185">Reference proteome</keyword>
<evidence type="ECO:0000313" key="3">
    <source>
        <dbReference type="Proteomes" id="UP001246690"/>
    </source>
</evidence>
<protein>
    <submittedName>
        <fullName evidence="2">Phage tail assembly protein T</fullName>
    </submittedName>
</protein>